<accession>A0A552LUV4</accession>
<dbReference type="EMBL" id="SFAP01000136">
    <property type="protein sequence ID" value="TRV23986.1"/>
    <property type="molecule type" value="Genomic_DNA"/>
</dbReference>
<dbReference type="Proteomes" id="UP000318616">
    <property type="component" value="Unassembled WGS sequence"/>
</dbReference>
<reference evidence="2 3" key="1">
    <citation type="submission" date="2019-01" db="EMBL/GenBank/DDBJ databases">
        <title>Coherence of Microcystis species and biogeography revealed through population genomics.</title>
        <authorList>
            <person name="Perez-Carrascal O.M."/>
            <person name="Terrat Y."/>
            <person name="Giani A."/>
            <person name="Fortin N."/>
            <person name="Tromas N."/>
            <person name="Shapiro B.J."/>
        </authorList>
    </citation>
    <scope>NUCLEOTIDE SEQUENCE [LARGE SCALE GENOMIC DNA]</scope>
    <source>
        <strain evidence="2">Mw_MB_S_20031200_S109D</strain>
    </source>
</reference>
<keyword evidence="2" id="KW-0067">ATP-binding</keyword>
<proteinExistence type="predicted"/>
<comment type="caution">
    <text evidence="2">The sequence shown here is derived from an EMBL/GenBank/DDBJ whole genome shotgun (WGS) entry which is preliminary data.</text>
</comment>
<dbReference type="GO" id="GO:0016887">
    <property type="term" value="F:ATP hydrolysis activity"/>
    <property type="evidence" value="ECO:0007669"/>
    <property type="project" value="InterPro"/>
</dbReference>
<dbReference type="PANTHER" id="PTHR40396:SF1">
    <property type="entry name" value="ATPASE AAA-TYPE CORE DOMAIN-CONTAINING PROTEIN"/>
    <property type="match status" value="1"/>
</dbReference>
<dbReference type="GO" id="GO:0005524">
    <property type="term" value="F:ATP binding"/>
    <property type="evidence" value="ECO:0007669"/>
    <property type="project" value="UniProtKB-KW"/>
</dbReference>
<protein>
    <submittedName>
        <fullName evidence="2">ATP-binding protein</fullName>
    </submittedName>
</protein>
<dbReference type="SUPFAM" id="SSF52540">
    <property type="entry name" value="P-loop containing nucleoside triphosphate hydrolases"/>
    <property type="match status" value="1"/>
</dbReference>
<evidence type="ECO:0000313" key="3">
    <source>
        <dbReference type="Proteomes" id="UP000318616"/>
    </source>
</evidence>
<dbReference type="PANTHER" id="PTHR40396">
    <property type="entry name" value="ATPASE-LIKE PROTEIN"/>
    <property type="match status" value="1"/>
</dbReference>
<evidence type="ECO:0000313" key="2">
    <source>
        <dbReference type="EMBL" id="TRV23986.1"/>
    </source>
</evidence>
<keyword evidence="2" id="KW-0547">Nucleotide-binding</keyword>
<name>A0A552LUV4_9CHRO</name>
<dbReference type="Pfam" id="PF13304">
    <property type="entry name" value="AAA_21"/>
    <property type="match status" value="1"/>
</dbReference>
<organism evidence="2 3">
    <name type="scientific">Microcystis wesenbergii Mw_MB_S_20031200_S109D</name>
    <dbReference type="NCBI Taxonomy" id="2486241"/>
    <lineage>
        <taxon>Bacteria</taxon>
        <taxon>Bacillati</taxon>
        <taxon>Cyanobacteriota</taxon>
        <taxon>Cyanophyceae</taxon>
        <taxon>Oscillatoriophycideae</taxon>
        <taxon>Chroococcales</taxon>
        <taxon>Microcystaceae</taxon>
        <taxon>Microcystis</taxon>
    </lineage>
</organism>
<gene>
    <name evidence="2" type="ORF">EWV88_10400</name>
</gene>
<feature type="domain" description="ATPase AAA-type core" evidence="1">
    <location>
        <begin position="51"/>
        <end position="374"/>
    </location>
</feature>
<dbReference type="InterPro" id="IPR003959">
    <property type="entry name" value="ATPase_AAA_core"/>
</dbReference>
<dbReference type="AlphaFoldDB" id="A0A552LUV4"/>
<evidence type="ECO:0000259" key="1">
    <source>
        <dbReference type="Pfam" id="PF13304"/>
    </source>
</evidence>
<dbReference type="Gene3D" id="3.40.50.300">
    <property type="entry name" value="P-loop containing nucleotide triphosphate hydrolases"/>
    <property type="match status" value="1"/>
</dbReference>
<dbReference type="InterPro" id="IPR027417">
    <property type="entry name" value="P-loop_NTPase"/>
</dbReference>
<sequence>MLIGFSVGNYRSFKDVVTLSMVAAEDACGNDELDKNNVFKVNQQFSLLKSAAIYGANASGKSNLILAFNFMRRFVMNSAKLQITDKIDVEDFRLSTETVDKPSFFEIVFQLKNKTYRYGFEVTQKRVVSEWLFCTPRSRETKIFNRQGDKIEYSKNIEQGNILRGLTKKNTLFLSLAAQFNDSLAVEIVSWFSHLGVVSGLDVELLKAITLEYLSDRQDSDRQNLIDGVTKLIKKLDLSIDNLNLETETRKISLDSLPQDLPDVVRNIISHSSGEIKSATIKTYHPKYDSTGKMIELEIFDMDKHESDGTKKIFALSAPILDTLQRGEVLVIDELDARLHPLMTRNIIELFNSQKTNPKNAQLIFTTHDINLLSYKFLRRDQIWFTEKNHQGATDLYSLVEFADINNNDTFEKDYIQGRYGAIPFMGDLSTIIGNYYG</sequence>